<name>A0A5P1FEB9_ASPOF</name>
<protein>
    <submittedName>
        <fullName evidence="1">Uncharacterized protein</fullName>
    </submittedName>
</protein>
<reference evidence="2" key="1">
    <citation type="journal article" date="2017" name="Nat. Commun.">
        <title>The asparagus genome sheds light on the origin and evolution of a young Y chromosome.</title>
        <authorList>
            <person name="Harkess A."/>
            <person name="Zhou J."/>
            <person name="Xu C."/>
            <person name="Bowers J.E."/>
            <person name="Van der Hulst R."/>
            <person name="Ayyampalayam S."/>
            <person name="Mercati F."/>
            <person name="Riccardi P."/>
            <person name="McKain M.R."/>
            <person name="Kakrana A."/>
            <person name="Tang H."/>
            <person name="Ray J."/>
            <person name="Groenendijk J."/>
            <person name="Arikit S."/>
            <person name="Mathioni S.M."/>
            <person name="Nakano M."/>
            <person name="Shan H."/>
            <person name="Telgmann-Rauber A."/>
            <person name="Kanno A."/>
            <person name="Yue Z."/>
            <person name="Chen H."/>
            <person name="Li W."/>
            <person name="Chen Y."/>
            <person name="Xu X."/>
            <person name="Zhang Y."/>
            <person name="Luo S."/>
            <person name="Chen H."/>
            <person name="Gao J."/>
            <person name="Mao Z."/>
            <person name="Pires J.C."/>
            <person name="Luo M."/>
            <person name="Kudrna D."/>
            <person name="Wing R.A."/>
            <person name="Meyers B.C."/>
            <person name="Yi K."/>
            <person name="Kong H."/>
            <person name="Lavrijsen P."/>
            <person name="Sunseri F."/>
            <person name="Falavigna A."/>
            <person name="Ye Y."/>
            <person name="Leebens-Mack J.H."/>
            <person name="Chen G."/>
        </authorList>
    </citation>
    <scope>NUCLEOTIDE SEQUENCE [LARGE SCALE GENOMIC DNA]</scope>
    <source>
        <strain evidence="2">cv. DH0086</strain>
    </source>
</reference>
<accession>A0A5P1FEB9</accession>
<dbReference type="AlphaFoldDB" id="A0A5P1FEB9"/>
<gene>
    <name evidence="1" type="ORF">A4U43_C03F28030</name>
</gene>
<keyword evidence="2" id="KW-1185">Reference proteome</keyword>
<dbReference type="Proteomes" id="UP000243459">
    <property type="component" value="Chromosome 3"/>
</dbReference>
<evidence type="ECO:0000313" key="2">
    <source>
        <dbReference type="Proteomes" id="UP000243459"/>
    </source>
</evidence>
<dbReference type="Gramene" id="ONK76452">
    <property type="protein sequence ID" value="ONK76452"/>
    <property type="gene ID" value="A4U43_C03F28030"/>
</dbReference>
<evidence type="ECO:0000313" key="1">
    <source>
        <dbReference type="EMBL" id="ONK76452.1"/>
    </source>
</evidence>
<dbReference type="EMBL" id="CM007383">
    <property type="protein sequence ID" value="ONK76452.1"/>
    <property type="molecule type" value="Genomic_DNA"/>
</dbReference>
<sequence length="98" mass="10399">MPLSRDDPTSLPLHWRGAGVRGLAVSRAPSAAAGGPARGAFERVEGVGGGRDRVTNVKVEEERDEAAVGAGDGLDEVRKQESWAPEYGLLMAWCSQRP</sequence>
<organism evidence="1 2">
    <name type="scientific">Asparagus officinalis</name>
    <name type="common">Garden asparagus</name>
    <dbReference type="NCBI Taxonomy" id="4686"/>
    <lineage>
        <taxon>Eukaryota</taxon>
        <taxon>Viridiplantae</taxon>
        <taxon>Streptophyta</taxon>
        <taxon>Embryophyta</taxon>
        <taxon>Tracheophyta</taxon>
        <taxon>Spermatophyta</taxon>
        <taxon>Magnoliopsida</taxon>
        <taxon>Liliopsida</taxon>
        <taxon>Asparagales</taxon>
        <taxon>Asparagaceae</taxon>
        <taxon>Asparagoideae</taxon>
        <taxon>Asparagus</taxon>
    </lineage>
</organism>
<proteinExistence type="predicted"/>